<dbReference type="SMART" id="SM00448">
    <property type="entry name" value="REC"/>
    <property type="match status" value="1"/>
</dbReference>
<evidence type="ECO:0000256" key="4">
    <source>
        <dbReference type="ARBA" id="ARBA00023125"/>
    </source>
</evidence>
<organism evidence="7">
    <name type="scientific">mine drainage metagenome</name>
    <dbReference type="NCBI Taxonomy" id="410659"/>
    <lineage>
        <taxon>unclassified sequences</taxon>
        <taxon>metagenomes</taxon>
        <taxon>ecological metagenomes</taxon>
    </lineage>
</organism>
<keyword evidence="3" id="KW-0805">Transcription regulation</keyword>
<dbReference type="GO" id="GO:0005829">
    <property type="term" value="C:cytosol"/>
    <property type="evidence" value="ECO:0007669"/>
    <property type="project" value="TreeGrafter"/>
</dbReference>
<dbReference type="GO" id="GO:0000976">
    <property type="term" value="F:transcription cis-regulatory region binding"/>
    <property type="evidence" value="ECO:0007669"/>
    <property type="project" value="TreeGrafter"/>
</dbReference>
<name>A0A1J5T7C5_9ZZZZ</name>
<dbReference type="InterPro" id="IPR039420">
    <property type="entry name" value="WalR-like"/>
</dbReference>
<evidence type="ECO:0000256" key="1">
    <source>
        <dbReference type="ARBA" id="ARBA00022553"/>
    </source>
</evidence>
<dbReference type="GO" id="GO:0032993">
    <property type="term" value="C:protein-DNA complex"/>
    <property type="evidence" value="ECO:0007669"/>
    <property type="project" value="TreeGrafter"/>
</dbReference>
<evidence type="ECO:0000259" key="6">
    <source>
        <dbReference type="PROSITE" id="PS50110"/>
    </source>
</evidence>
<reference evidence="7" key="1">
    <citation type="submission" date="2016-10" db="EMBL/GenBank/DDBJ databases">
        <title>Sequence of Gallionella enrichment culture.</title>
        <authorList>
            <person name="Poehlein A."/>
            <person name="Muehling M."/>
            <person name="Daniel R."/>
        </authorList>
    </citation>
    <scope>NUCLEOTIDE SEQUENCE</scope>
</reference>
<feature type="domain" description="Response regulatory" evidence="6">
    <location>
        <begin position="10"/>
        <end position="126"/>
    </location>
</feature>
<evidence type="ECO:0000313" key="7">
    <source>
        <dbReference type="EMBL" id="OIR12136.1"/>
    </source>
</evidence>
<proteinExistence type="predicted"/>
<dbReference type="PROSITE" id="PS50110">
    <property type="entry name" value="RESPONSE_REGULATORY"/>
    <property type="match status" value="1"/>
</dbReference>
<dbReference type="Gene3D" id="3.40.50.2300">
    <property type="match status" value="1"/>
</dbReference>
<accession>A0A1J5T7C5</accession>
<protein>
    <submittedName>
        <fullName evidence="7">Response regulator MprA</fullName>
    </submittedName>
</protein>
<dbReference type="SUPFAM" id="SSF52172">
    <property type="entry name" value="CheY-like"/>
    <property type="match status" value="1"/>
</dbReference>
<keyword evidence="5" id="KW-0804">Transcription</keyword>
<keyword evidence="4" id="KW-0238">DNA-binding</keyword>
<dbReference type="GO" id="GO:0006355">
    <property type="term" value="P:regulation of DNA-templated transcription"/>
    <property type="evidence" value="ECO:0007669"/>
    <property type="project" value="TreeGrafter"/>
</dbReference>
<dbReference type="Pfam" id="PF00072">
    <property type="entry name" value="Response_reg"/>
    <property type="match status" value="1"/>
</dbReference>
<evidence type="ECO:0000256" key="2">
    <source>
        <dbReference type="ARBA" id="ARBA00023012"/>
    </source>
</evidence>
<dbReference type="GO" id="GO:0000156">
    <property type="term" value="F:phosphorelay response regulator activity"/>
    <property type="evidence" value="ECO:0007669"/>
    <property type="project" value="TreeGrafter"/>
</dbReference>
<gene>
    <name evidence="7" type="primary">mprA_7</name>
    <name evidence="7" type="ORF">GALL_63870</name>
</gene>
<dbReference type="InterPro" id="IPR011006">
    <property type="entry name" value="CheY-like_superfamily"/>
</dbReference>
<dbReference type="EMBL" id="MLJW01000018">
    <property type="protein sequence ID" value="OIR12136.1"/>
    <property type="molecule type" value="Genomic_DNA"/>
</dbReference>
<evidence type="ECO:0000256" key="3">
    <source>
        <dbReference type="ARBA" id="ARBA00023015"/>
    </source>
</evidence>
<evidence type="ECO:0000256" key="5">
    <source>
        <dbReference type="ARBA" id="ARBA00023163"/>
    </source>
</evidence>
<dbReference type="PANTHER" id="PTHR48111">
    <property type="entry name" value="REGULATOR OF RPOS"/>
    <property type="match status" value="1"/>
</dbReference>
<sequence>MSFTSSNRSKILVVEDDIYMQTILNEYLNGIFEAVICNNGVDALSFLQDGNIPDLVISDLNVPKLNGLELIAQIKASDFFNSIPIMILSGDDNSEMRIKCLNAGADDYVVKPFNPRELEARIRVILRRMGK</sequence>
<dbReference type="AlphaFoldDB" id="A0A1J5T7C5"/>
<keyword evidence="1" id="KW-0597">Phosphoprotein</keyword>
<dbReference type="InterPro" id="IPR001789">
    <property type="entry name" value="Sig_transdc_resp-reg_receiver"/>
</dbReference>
<dbReference type="PANTHER" id="PTHR48111:SF1">
    <property type="entry name" value="TWO-COMPONENT RESPONSE REGULATOR ORR33"/>
    <property type="match status" value="1"/>
</dbReference>
<keyword evidence="2" id="KW-0902">Two-component regulatory system</keyword>
<comment type="caution">
    <text evidence="7">The sequence shown here is derived from an EMBL/GenBank/DDBJ whole genome shotgun (WGS) entry which is preliminary data.</text>
</comment>